<dbReference type="InterPro" id="IPR050553">
    <property type="entry name" value="Thioredoxin_ResA/DsbE_sf"/>
</dbReference>
<sequence length="167" mass="18583">MLNRRYQLAGKLAVFILLAILVTTAVAYYQQRDIPKGQAPPLKGRTLHGNFLDLQQMTAQGPVLIYFWASWCPYCRIVSPKISELAREHQVIGVAMQSGGEEKVEEFMQRYNLKFPTINDPGGAISALWGVRITPTMVIVGSDGKIAWITSGTTSKLGLKLRLEMTD</sequence>
<dbReference type="CDD" id="cd03011">
    <property type="entry name" value="TlpA_like_ScsD_MtbDsbE"/>
    <property type="match status" value="1"/>
</dbReference>
<evidence type="ECO:0000256" key="1">
    <source>
        <dbReference type="ARBA" id="ARBA00023284"/>
    </source>
</evidence>
<gene>
    <name evidence="3" type="ORF">ACCI49_14815</name>
</gene>
<dbReference type="Gene3D" id="3.40.30.10">
    <property type="entry name" value="Glutaredoxin"/>
    <property type="match status" value="1"/>
</dbReference>
<keyword evidence="1" id="KW-0676">Redox-active center</keyword>
<dbReference type="Pfam" id="PF00578">
    <property type="entry name" value="AhpC-TSA"/>
    <property type="match status" value="1"/>
</dbReference>
<dbReference type="InterPro" id="IPR000866">
    <property type="entry name" value="AhpC/TSA"/>
</dbReference>
<accession>A0ABV4P1E0</accession>
<dbReference type="InterPro" id="IPR013766">
    <property type="entry name" value="Thioredoxin_domain"/>
</dbReference>
<dbReference type="EMBL" id="JBGMEK010000034">
    <property type="protein sequence ID" value="MFA0812183.1"/>
    <property type="molecule type" value="Genomic_DNA"/>
</dbReference>
<reference evidence="3 4" key="1">
    <citation type="submission" date="2024-08" db="EMBL/GenBank/DDBJ databases">
        <authorList>
            <person name="Ishaq N."/>
        </authorList>
    </citation>
    <scope>NUCLEOTIDE SEQUENCE [LARGE SCALE GENOMIC DNA]</scope>
    <source>
        <strain evidence="3 4">DSM 18651</strain>
    </source>
</reference>
<dbReference type="PANTHER" id="PTHR42852:SF17">
    <property type="entry name" value="THIOREDOXIN-LIKE PROTEIN HI_1115"/>
    <property type="match status" value="1"/>
</dbReference>
<comment type="caution">
    <text evidence="3">The sequence shown here is derived from an EMBL/GenBank/DDBJ whole genome shotgun (WGS) entry which is preliminary data.</text>
</comment>
<proteinExistence type="predicted"/>
<dbReference type="Proteomes" id="UP001569428">
    <property type="component" value="Unassembled WGS sequence"/>
</dbReference>
<evidence type="ECO:0000313" key="4">
    <source>
        <dbReference type="Proteomes" id="UP001569428"/>
    </source>
</evidence>
<dbReference type="PANTHER" id="PTHR42852">
    <property type="entry name" value="THIOL:DISULFIDE INTERCHANGE PROTEIN DSBE"/>
    <property type="match status" value="1"/>
</dbReference>
<evidence type="ECO:0000313" key="3">
    <source>
        <dbReference type="EMBL" id="MFA0812183.1"/>
    </source>
</evidence>
<dbReference type="SUPFAM" id="SSF52833">
    <property type="entry name" value="Thioredoxin-like"/>
    <property type="match status" value="1"/>
</dbReference>
<feature type="domain" description="Thioredoxin" evidence="2">
    <location>
        <begin position="33"/>
        <end position="167"/>
    </location>
</feature>
<evidence type="ECO:0000259" key="2">
    <source>
        <dbReference type="PROSITE" id="PS51352"/>
    </source>
</evidence>
<protein>
    <submittedName>
        <fullName evidence="3">Protein disulfide oxidoreductase</fullName>
    </submittedName>
</protein>
<dbReference type="InterPro" id="IPR036249">
    <property type="entry name" value="Thioredoxin-like_sf"/>
</dbReference>
<keyword evidence="4" id="KW-1185">Reference proteome</keyword>
<dbReference type="PROSITE" id="PS00194">
    <property type="entry name" value="THIOREDOXIN_1"/>
    <property type="match status" value="1"/>
</dbReference>
<dbReference type="RefSeq" id="WP_371839813.1">
    <property type="nucleotide sequence ID" value="NZ_JBGMEK010000034.1"/>
</dbReference>
<organism evidence="3 4">
    <name type="scientific">Microbulbifer epialgicus</name>
    <dbReference type="NCBI Taxonomy" id="393907"/>
    <lineage>
        <taxon>Bacteria</taxon>
        <taxon>Pseudomonadati</taxon>
        <taxon>Pseudomonadota</taxon>
        <taxon>Gammaproteobacteria</taxon>
        <taxon>Cellvibrionales</taxon>
        <taxon>Microbulbiferaceae</taxon>
        <taxon>Microbulbifer</taxon>
    </lineage>
</organism>
<dbReference type="InterPro" id="IPR017937">
    <property type="entry name" value="Thioredoxin_CS"/>
</dbReference>
<dbReference type="PROSITE" id="PS51352">
    <property type="entry name" value="THIOREDOXIN_2"/>
    <property type="match status" value="1"/>
</dbReference>
<name>A0ABV4P1E0_9GAMM</name>